<accession>A0A2P4P0U1</accession>
<dbReference type="EMBL" id="AUPC02000483">
    <property type="protein sequence ID" value="POG58984.1"/>
    <property type="molecule type" value="Genomic_DNA"/>
</dbReference>
<keyword evidence="2" id="KW-1185">Reference proteome</keyword>
<sequence>MDILNPSRCIHYLFGSDGLADNPNFWILDRIFMDNMLIRDNNDSFEALAYMLTVVSYICLANNETTFNFTLFYLIYFTEATWLIHEQLKTLKLIKNFFENDALREYAIVVLSRPNSSQMDNPEKMKFYLNEIKRLIALIPGVYASEKATEIWQQYIANVCQVQEDKKAAKKEYEENLQNEGKATANKK</sequence>
<dbReference type="SMR" id="A0A2P4P0U1"/>
<reference evidence="1 2" key="1">
    <citation type="journal article" date="2013" name="Proc. Natl. Acad. Sci. U.S.A.">
        <title>Genome of an arbuscular mycorrhizal fungus provides insight into the oldest plant symbiosis.</title>
        <authorList>
            <person name="Tisserant E."/>
            <person name="Malbreil M."/>
            <person name="Kuo A."/>
            <person name="Kohler A."/>
            <person name="Symeonidi A."/>
            <person name="Balestrini R."/>
            <person name="Charron P."/>
            <person name="Duensing N."/>
            <person name="Frei Dit Frey N."/>
            <person name="Gianinazzi-Pearson V."/>
            <person name="Gilbert L.B."/>
            <person name="Handa Y."/>
            <person name="Herr J.R."/>
            <person name="Hijri M."/>
            <person name="Koul R."/>
            <person name="Kawaguchi M."/>
            <person name="Krajinski F."/>
            <person name="Lammers P.J."/>
            <person name="Masclaux F.G."/>
            <person name="Murat C."/>
            <person name="Morin E."/>
            <person name="Ndikumana S."/>
            <person name="Pagni M."/>
            <person name="Petitpierre D."/>
            <person name="Requena N."/>
            <person name="Rosikiewicz P."/>
            <person name="Riley R."/>
            <person name="Saito K."/>
            <person name="San Clemente H."/>
            <person name="Shapiro H."/>
            <person name="van Tuinen D."/>
            <person name="Becard G."/>
            <person name="Bonfante P."/>
            <person name="Paszkowski U."/>
            <person name="Shachar-Hill Y.Y."/>
            <person name="Tuskan G.A."/>
            <person name="Young P.W."/>
            <person name="Sanders I.R."/>
            <person name="Henrissat B."/>
            <person name="Rensing S.A."/>
            <person name="Grigoriev I.V."/>
            <person name="Corradi N."/>
            <person name="Roux C."/>
            <person name="Martin F."/>
        </authorList>
    </citation>
    <scope>NUCLEOTIDE SEQUENCE [LARGE SCALE GENOMIC DNA]</scope>
    <source>
        <strain evidence="1 2">DAOM 197198</strain>
    </source>
</reference>
<dbReference type="Proteomes" id="UP000018888">
    <property type="component" value="Unassembled WGS sequence"/>
</dbReference>
<evidence type="ECO:0000313" key="2">
    <source>
        <dbReference type="Proteomes" id="UP000018888"/>
    </source>
</evidence>
<dbReference type="VEuPathDB" id="FungiDB:RhiirFUN_014239"/>
<reference evidence="1 2" key="2">
    <citation type="journal article" date="2018" name="New Phytol.">
        <title>High intraspecific genome diversity in the model arbuscular mycorrhizal symbiont Rhizophagus irregularis.</title>
        <authorList>
            <person name="Chen E.C.H."/>
            <person name="Morin E."/>
            <person name="Beaudet D."/>
            <person name="Noel J."/>
            <person name="Yildirir G."/>
            <person name="Ndikumana S."/>
            <person name="Charron P."/>
            <person name="St-Onge C."/>
            <person name="Giorgi J."/>
            <person name="Kruger M."/>
            <person name="Marton T."/>
            <person name="Ropars J."/>
            <person name="Grigoriev I.V."/>
            <person name="Hainaut M."/>
            <person name="Henrissat B."/>
            <person name="Roux C."/>
            <person name="Martin F."/>
            <person name="Corradi N."/>
        </authorList>
    </citation>
    <scope>NUCLEOTIDE SEQUENCE [LARGE SCALE GENOMIC DNA]</scope>
    <source>
        <strain evidence="1 2">DAOM 197198</strain>
    </source>
</reference>
<protein>
    <submittedName>
        <fullName evidence="1">Uncharacterized protein</fullName>
    </submittedName>
</protein>
<name>A0A2P4P0U1_RHIID</name>
<evidence type="ECO:0000313" key="1">
    <source>
        <dbReference type="EMBL" id="POG58984.1"/>
    </source>
</evidence>
<organism evidence="1 2">
    <name type="scientific">Rhizophagus irregularis (strain DAOM 181602 / DAOM 197198 / MUCL 43194)</name>
    <name type="common">Arbuscular mycorrhizal fungus</name>
    <name type="synonym">Glomus intraradices</name>
    <dbReference type="NCBI Taxonomy" id="747089"/>
    <lineage>
        <taxon>Eukaryota</taxon>
        <taxon>Fungi</taxon>
        <taxon>Fungi incertae sedis</taxon>
        <taxon>Mucoromycota</taxon>
        <taxon>Glomeromycotina</taxon>
        <taxon>Glomeromycetes</taxon>
        <taxon>Glomerales</taxon>
        <taxon>Glomeraceae</taxon>
        <taxon>Rhizophagus</taxon>
    </lineage>
</organism>
<gene>
    <name evidence="1" type="ORF">GLOIN_2v1789681</name>
</gene>
<comment type="caution">
    <text evidence="1">The sequence shown here is derived from an EMBL/GenBank/DDBJ whole genome shotgun (WGS) entry which is preliminary data.</text>
</comment>
<proteinExistence type="predicted"/>
<dbReference type="AlphaFoldDB" id="A0A2P4P0U1"/>